<proteinExistence type="predicted"/>
<dbReference type="RefSeq" id="WP_230367923.1">
    <property type="nucleotide sequence ID" value="NZ_JAJALK010000017.1"/>
</dbReference>
<name>A0AAJ1TXS3_9HYPH</name>
<dbReference type="AlphaFoldDB" id="A0AAJ1TXS3"/>
<dbReference type="Proteomes" id="UP001223420">
    <property type="component" value="Unassembled WGS sequence"/>
</dbReference>
<evidence type="ECO:0000313" key="2">
    <source>
        <dbReference type="Proteomes" id="UP001223420"/>
    </source>
</evidence>
<dbReference type="EMBL" id="JAUSWL010000017">
    <property type="protein sequence ID" value="MDQ0546729.1"/>
    <property type="molecule type" value="Genomic_DNA"/>
</dbReference>
<gene>
    <name evidence="1" type="ORF">QO001_005681</name>
</gene>
<accession>A0AAJ1TXS3</accession>
<protein>
    <submittedName>
        <fullName evidence="1">Uncharacterized protein</fullName>
    </submittedName>
</protein>
<organism evidence="1 2">
    <name type="scientific">Methylobacterium brachiatum</name>
    <dbReference type="NCBI Taxonomy" id="269660"/>
    <lineage>
        <taxon>Bacteria</taxon>
        <taxon>Pseudomonadati</taxon>
        <taxon>Pseudomonadota</taxon>
        <taxon>Alphaproteobacteria</taxon>
        <taxon>Hyphomicrobiales</taxon>
        <taxon>Methylobacteriaceae</taxon>
        <taxon>Methylobacterium</taxon>
    </lineage>
</organism>
<comment type="caution">
    <text evidence="1">The sequence shown here is derived from an EMBL/GenBank/DDBJ whole genome shotgun (WGS) entry which is preliminary data.</text>
</comment>
<reference evidence="1" key="1">
    <citation type="submission" date="2023-07" db="EMBL/GenBank/DDBJ databases">
        <title>Genomic Encyclopedia of Type Strains, Phase IV (KMG-IV): sequencing the most valuable type-strain genomes for metagenomic binning, comparative biology and taxonomic classification.</title>
        <authorList>
            <person name="Goeker M."/>
        </authorList>
    </citation>
    <scope>NUCLEOTIDE SEQUENCE</scope>
    <source>
        <strain evidence="1">DSM 19569</strain>
    </source>
</reference>
<sequence>MKIVLAGQFDRVYANALACGAQGQDHIADTRANEALPEKDRLLFHRAATLAALSSTVVTAPDWYPFEDRIEESQAALLRKDPSFAPGMALPREAWAELYDDAVGLVKAVDFLGSYSKRSLATLDDLSAPHAWIDDDSPRSLQRASMGASHAYLTELLLQPFLAWVSGAVLVISGADCHLLADIAAFLVEGARPRPFPIPDLREIGRLDNASVPGRVVNLGMEDVSDIGEAQRELRVQGYAQRLKSIFEAPDLTGVGERLELAMAAAPSPKARPRYGDNNIRVVVEDTDILRNSNVRVASHNKALVRWARRQFAPQRLRTIVLG</sequence>
<evidence type="ECO:0000313" key="1">
    <source>
        <dbReference type="EMBL" id="MDQ0546729.1"/>
    </source>
</evidence>